<reference evidence="1 2" key="1">
    <citation type="journal article" date="2013" name="PLoS ONE">
        <title>Enrichment and Genome Sequence of the Group I.1a Ammonia-Oxidizing Archaeon ?Ca. Nitrosotenuis uzonensis? Representing a Clade Globally.</title>
        <authorList>
            <person name="Lebedeva E.V."/>
            <person name="Hatzenpichler R."/>
            <person name="Pelletier E."/>
            <person name="Schuster N."/>
            <person name="Hauzmayer S."/>
            <person name="Bulaev A."/>
            <person name="Grigor'eva N.V."/>
            <person name="Galushko A."/>
            <person name="Schmid M."/>
            <person name="Palatinszky M."/>
            <person name="Le Paslier D."/>
            <person name="Daims H."/>
            <person name="Wagner M."/>
        </authorList>
    </citation>
    <scope>NUCLEOTIDE SEQUENCE [LARGE SCALE GENOMIC DNA]</scope>
    <source>
        <strain evidence="1 2">N4</strain>
    </source>
</reference>
<name>V6AQD9_9ARCH</name>
<comment type="caution">
    <text evidence="1">The sequence shown here is derived from an EMBL/GenBank/DDBJ whole genome shotgun (WGS) entry which is preliminary data.</text>
</comment>
<evidence type="ECO:0008006" key="3">
    <source>
        <dbReference type="Google" id="ProtNLM"/>
    </source>
</evidence>
<dbReference type="RefSeq" id="WP_244443775.1">
    <property type="nucleotide sequence ID" value="NZ_CBTY010000006.1"/>
</dbReference>
<dbReference type="EMBL" id="CBTY010000006">
    <property type="protein sequence ID" value="CDI04951.1"/>
    <property type="molecule type" value="Genomic_DNA"/>
</dbReference>
<dbReference type="GO" id="GO:0015074">
    <property type="term" value="P:DNA integration"/>
    <property type="evidence" value="ECO:0007669"/>
    <property type="project" value="InterPro"/>
</dbReference>
<dbReference type="Gene3D" id="1.10.443.10">
    <property type="entry name" value="Intergrase catalytic core"/>
    <property type="match status" value="1"/>
</dbReference>
<evidence type="ECO:0000313" key="1">
    <source>
        <dbReference type="EMBL" id="CDI04951.1"/>
    </source>
</evidence>
<accession>V6AQD9</accession>
<keyword evidence="2" id="KW-1185">Reference proteome</keyword>
<sequence>MNPGNGLGSFPIVELFQKTAKEISWDDYSKWLLANKQKSYANKLFRYSKKYWEYGFSDRLVLMDSSRTRLEIMKAVSNLTRYLDISNDTNIHEEFTKWLKRKELHWSSRKYIDNYTLGKKLNVNDVVEKLRKIPVRYSNFGFFMLVTGLRTSEGLKAFNNHSDLCHDGIMELFWDRKTKKANAVYCHPLIHDEIKHTISRKVYYHITKKALGFDLRDLRKLNFTINAMKIDPLLAEFMQGRRGNVSQRHYFLPMMSEHRKKWIKTWNPIIQTRI</sequence>
<gene>
    <name evidence="1" type="ORF">NITUZ_140026</name>
</gene>
<dbReference type="GO" id="GO:0003677">
    <property type="term" value="F:DNA binding"/>
    <property type="evidence" value="ECO:0007669"/>
    <property type="project" value="InterPro"/>
</dbReference>
<organism evidence="1 2">
    <name type="scientific">Candidatus Nitrosotenuis uzonensis</name>
    <dbReference type="NCBI Taxonomy" id="1407055"/>
    <lineage>
        <taxon>Archaea</taxon>
        <taxon>Nitrososphaerota</taxon>
        <taxon>Candidatus Nitrosotenuis</taxon>
    </lineage>
</organism>
<dbReference type="Proteomes" id="UP000018159">
    <property type="component" value="Unassembled WGS sequence"/>
</dbReference>
<proteinExistence type="predicted"/>
<protein>
    <recommendedName>
        <fullName evidence="3">Integrase SSV1 C-terminal domain-containing protein</fullName>
    </recommendedName>
</protein>
<dbReference type="AlphaFoldDB" id="V6AQD9"/>
<evidence type="ECO:0000313" key="2">
    <source>
        <dbReference type="Proteomes" id="UP000018159"/>
    </source>
</evidence>
<dbReference type="GO" id="GO:0006310">
    <property type="term" value="P:DNA recombination"/>
    <property type="evidence" value="ECO:0007669"/>
    <property type="project" value="InterPro"/>
</dbReference>
<dbReference type="InterPro" id="IPR013762">
    <property type="entry name" value="Integrase-like_cat_sf"/>
</dbReference>